<sequence>MQGREGEMAQDGGTAWGGCRKPELKPPAEQDQDTVSSQPGDREPSDNHEAVGDVQDGKFNPERSGDTLDDRELQTYDLVSLNSNSTYMEEEVRVTMLRRCDHEPQLLATKPDNIDDIAGNATKPDCPTFVVSFAEAEKDISDGEKLQICDRTSETSDTATLRPCSQGKNQMAGAGTEMRAPFPNTPQPGKKSTSTRETNEDMLVVHAADAMLGTEDGSTEVVAELQGGWQVSIFPASEKDPAQSKNPVVDRDQSKSCLEISQPSRLFGEELGSKCTSENEEEPEAGCQAVKFGPGERNSRELPVKQQENEQLELTPRTECGWEPPMAMEQVSIMSFSLAEDAEEALSGIGMHDHLNEKPSHSKETSAPQIKASKNEFQWESKAICKDLAKVRQLGVQELADEARDTTMMIMESCEGSPTTWVDKEHGGGRNYFKAKKNLQSHSTSPKLDTRKGTCSENVREPEGRNDTTTLLMSMTNPKVTARETNKPTYAPQTQEMCNLTDTNRTKDHLGKTGRELPSILSREDQENRLEMTEPVYKSNSKNAADMTNVLKSAVFDHRDIESQEVRGFAKELLETKPLQANLDATKMEKNSDLIALINKPAQIDEYGPISFNLWCSNEVPEEATRRSGQTDLLRKISLNEDSVSRSSEIPRTSTPNKWTQVGPLLVHNTRMTVECVSELTSLTSEGEEENDEYLKAVKSCTNKSPRAVDVDEQSIEKASKKADEEEIPQSNLQILLSLPSKDESRGSNKWTDGCGVPVECETTLFAQEALAMTSLPSKHTESPQTYVKSYDNHEGIKSGEAQTSKSTEVTRGAFSTLKTLPDGIQAESTKLQYTTLWKRMTTPLQLGHISEMTSFTSEEEHDKHHHEDYPMSQTVSTSRNNRGQEEAMLVLQSEAPSARTERASELTPLCSTSSEEKDGAGEEQSRQGDQGSGTRPSYLIGIETRSQLEQDRGTRRLDVHDPELPRRESLQTTEIEGQVKHPTPLHLSDGISNYMGTGDESLGSCRLLLKVTQPKTETSETGTVGGTYGSCGAVSQLLQRAQQCMPYERLPAKENREAIQCVSLTEGATTTKTVYGAVHVSFNHLDSVARTRQAREEYGKADSFPDVSPGLLQPNMPSKQIAAIQSKSIDWTAGTESRAPVKIEALRSRLGAKDDVVARAVADTPTATSMVREKIASGLEEIATENEVTTRCLDETFAAVWWCTPTQSVRPYTGDHKDARQGTAVLRGKLESEETTALHQIITVTLPLSTNEKGSTAEDEEAKPECSTAEGRDDDGTTTVEKLEETVYRSQQEAEDSGVEDVMLSATSAEPSDVCTAPTEKEVVRRAGTRTTSPEKGRTEVMTTVIDAERTAIEKQSRVKVTIIKEDNMPIRSSEKTGEQPGVQLPAMTASEEQQEEERDGSPLHNGSEKETPLQTAEKRPAECIPAESEPQLASRTERSRRRDALMTAIYLDGLIRDTVAALRCRPRLNRLDPANRQISCFCWRR</sequence>
<feature type="compositionally biased region" description="Basic and acidic residues" evidence="1">
    <location>
        <begin position="40"/>
        <end position="71"/>
    </location>
</feature>
<gene>
    <name evidence="2" type="ORF">TR161684</name>
</gene>
<dbReference type="EMBL" id="GEEE01010223">
    <property type="protein sequence ID" value="JAP53002.1"/>
    <property type="molecule type" value="Transcribed_RNA"/>
</dbReference>
<feature type="compositionally biased region" description="Basic and acidic residues" evidence="1">
    <location>
        <begin position="1370"/>
        <end position="1379"/>
    </location>
</feature>
<feature type="compositionally biased region" description="Basic and acidic residues" evidence="1">
    <location>
        <begin position="859"/>
        <end position="870"/>
    </location>
</feature>
<accession>A0A0X3PWP7</accession>
<feature type="region of interest" description="Disordered" evidence="1">
    <location>
        <begin position="177"/>
        <end position="198"/>
    </location>
</feature>
<feature type="compositionally biased region" description="Basic and acidic residues" evidence="1">
    <location>
        <begin position="448"/>
        <end position="466"/>
    </location>
</feature>
<feature type="compositionally biased region" description="Basic and acidic residues" evidence="1">
    <location>
        <begin position="915"/>
        <end position="927"/>
    </location>
</feature>
<feature type="region of interest" description="Disordered" evidence="1">
    <location>
        <begin position="1250"/>
        <end position="1280"/>
    </location>
</feature>
<reference evidence="2" key="1">
    <citation type="submission" date="2016-01" db="EMBL/GenBank/DDBJ databases">
        <title>Reference transcriptome for the parasite Schistocephalus solidus: insights into the molecular evolution of parasitism.</title>
        <authorList>
            <person name="Hebert F.O."/>
            <person name="Grambauer S."/>
            <person name="Barber I."/>
            <person name="Landry C.R."/>
            <person name="Aubin-Horth N."/>
        </authorList>
    </citation>
    <scope>NUCLEOTIDE SEQUENCE</scope>
</reference>
<protein>
    <submittedName>
        <fullName evidence="2">Uncharacterized protein</fullName>
    </submittedName>
</protein>
<proteinExistence type="predicted"/>
<evidence type="ECO:0000313" key="2">
    <source>
        <dbReference type="EMBL" id="JAP53002.1"/>
    </source>
</evidence>
<feature type="region of interest" description="Disordered" evidence="1">
    <location>
        <begin position="291"/>
        <end position="311"/>
    </location>
</feature>
<feature type="region of interest" description="Disordered" evidence="1">
    <location>
        <begin position="438"/>
        <end position="466"/>
    </location>
</feature>
<feature type="region of interest" description="Disordered" evidence="1">
    <location>
        <begin position="855"/>
        <end position="988"/>
    </location>
</feature>
<organism evidence="2">
    <name type="scientific">Schistocephalus solidus</name>
    <name type="common">Tapeworm</name>
    <dbReference type="NCBI Taxonomy" id="70667"/>
    <lineage>
        <taxon>Eukaryota</taxon>
        <taxon>Metazoa</taxon>
        <taxon>Spiralia</taxon>
        <taxon>Lophotrochozoa</taxon>
        <taxon>Platyhelminthes</taxon>
        <taxon>Cestoda</taxon>
        <taxon>Eucestoda</taxon>
        <taxon>Diphyllobothriidea</taxon>
        <taxon>Diphyllobothriidae</taxon>
        <taxon>Schistocephalus</taxon>
    </lineage>
</organism>
<feature type="region of interest" description="Disordered" evidence="1">
    <location>
        <begin position="1370"/>
        <end position="1441"/>
    </location>
</feature>
<feature type="compositionally biased region" description="Basic and acidic residues" evidence="1">
    <location>
        <begin position="947"/>
        <end position="970"/>
    </location>
</feature>
<name>A0A0X3PWP7_SCHSO</name>
<feature type="region of interest" description="Disordered" evidence="1">
    <location>
        <begin position="1309"/>
        <end position="1337"/>
    </location>
</feature>
<feature type="region of interest" description="Disordered" evidence="1">
    <location>
        <begin position="1"/>
        <end position="71"/>
    </location>
</feature>
<feature type="compositionally biased region" description="Basic and acidic residues" evidence="1">
    <location>
        <begin position="1271"/>
        <end position="1280"/>
    </location>
</feature>
<feature type="compositionally biased region" description="Basic and acidic residues" evidence="1">
    <location>
        <begin position="1408"/>
        <end position="1423"/>
    </location>
</feature>
<evidence type="ECO:0000256" key="1">
    <source>
        <dbReference type="SAM" id="MobiDB-lite"/>
    </source>
</evidence>
<feature type="compositionally biased region" description="Polar residues" evidence="1">
    <location>
        <begin position="872"/>
        <end position="882"/>
    </location>
</feature>